<reference evidence="1 2" key="1">
    <citation type="submission" date="2015-09" db="EMBL/GenBank/DDBJ databases">
        <authorList>
            <consortium name="Pathogen Informatics"/>
        </authorList>
    </citation>
    <scope>NUCLEOTIDE SEQUENCE [LARGE SCALE GENOMIC DNA]</scope>
    <source>
        <strain evidence="1 2">2789STDY5834855</strain>
    </source>
</reference>
<dbReference type="SUPFAM" id="SSF56112">
    <property type="entry name" value="Protein kinase-like (PK-like)"/>
    <property type="match status" value="1"/>
</dbReference>
<protein>
    <submittedName>
        <fullName evidence="1">Serine/threonine kinase related protein</fullName>
    </submittedName>
</protein>
<organism evidence="1 2">
    <name type="scientific">Clostridium disporicum</name>
    <dbReference type="NCBI Taxonomy" id="84024"/>
    <lineage>
        <taxon>Bacteria</taxon>
        <taxon>Bacillati</taxon>
        <taxon>Bacillota</taxon>
        <taxon>Clostridia</taxon>
        <taxon>Eubacteriales</taxon>
        <taxon>Clostridiaceae</taxon>
        <taxon>Clostridium</taxon>
    </lineage>
</organism>
<dbReference type="GeneID" id="83010721"/>
<keyword evidence="1" id="KW-0418">Kinase</keyword>
<accession>A0A173ZRX0</accession>
<gene>
    <name evidence="1" type="ORF">ERS852470_02114</name>
</gene>
<keyword evidence="1" id="KW-0808">Transferase</keyword>
<sequence>MNYTIELNDCILLGSGAEGSVFLTPEGFAIKQFNTIKAAKKEVSILDDVKDSPFFPNVLIRVSNIVVREYVQGENLYEYIQKKGLSYSLSKEIIDLLEDLKRLKFKRLNVRNAHIFIDSNEKIKVIDPRKPYVKNTPYPKDIIKLLLKLKVFDKFLQDLLNYRPDLLDYWIDGYNYVANNYRHVLRY</sequence>
<proteinExistence type="predicted"/>
<dbReference type="EMBL" id="CYZV01000022">
    <property type="protein sequence ID" value="CUO36110.1"/>
    <property type="molecule type" value="Genomic_DNA"/>
</dbReference>
<dbReference type="OrthoDB" id="1916806at2"/>
<evidence type="ECO:0000313" key="1">
    <source>
        <dbReference type="EMBL" id="CUO36110.1"/>
    </source>
</evidence>
<dbReference type="InterPro" id="IPR011009">
    <property type="entry name" value="Kinase-like_dom_sf"/>
</dbReference>
<evidence type="ECO:0000313" key="2">
    <source>
        <dbReference type="Proteomes" id="UP000095558"/>
    </source>
</evidence>
<name>A0A173ZRX0_9CLOT</name>
<dbReference type="Proteomes" id="UP000095558">
    <property type="component" value="Unassembled WGS sequence"/>
</dbReference>
<dbReference type="RefSeq" id="WP_042394792.1">
    <property type="nucleotide sequence ID" value="NZ_CYYT01000005.1"/>
</dbReference>
<dbReference type="GO" id="GO:0016301">
    <property type="term" value="F:kinase activity"/>
    <property type="evidence" value="ECO:0007669"/>
    <property type="project" value="UniProtKB-KW"/>
</dbReference>
<dbReference type="AlphaFoldDB" id="A0A173ZRX0"/>